<dbReference type="PANTHER" id="PTHR43742:SF6">
    <property type="entry name" value="OXIDOREDUCTASE YYAE-RELATED"/>
    <property type="match status" value="1"/>
</dbReference>
<evidence type="ECO:0000256" key="4">
    <source>
        <dbReference type="ARBA" id="ARBA00023014"/>
    </source>
</evidence>
<feature type="domain" description="4Fe-4S Mo/W bis-MGD-type" evidence="5">
    <location>
        <begin position="1"/>
        <end position="52"/>
    </location>
</feature>
<evidence type="ECO:0000256" key="3">
    <source>
        <dbReference type="ARBA" id="ARBA00023004"/>
    </source>
</evidence>
<evidence type="ECO:0000259" key="5">
    <source>
        <dbReference type="SMART" id="SM00926"/>
    </source>
</evidence>
<dbReference type="GO" id="GO:0046872">
    <property type="term" value="F:metal ion binding"/>
    <property type="evidence" value="ECO:0007669"/>
    <property type="project" value="UniProtKB-KW"/>
</dbReference>
<dbReference type="SMART" id="SM00926">
    <property type="entry name" value="Molybdop_Fe4S4"/>
    <property type="match status" value="1"/>
</dbReference>
<dbReference type="Pfam" id="PF00384">
    <property type="entry name" value="Molybdopterin"/>
    <property type="match status" value="1"/>
</dbReference>
<dbReference type="PANTHER" id="PTHR43742">
    <property type="entry name" value="TRIMETHYLAMINE-N-OXIDE REDUCTASE"/>
    <property type="match status" value="1"/>
</dbReference>
<dbReference type="Gene3D" id="2.40.40.20">
    <property type="match status" value="1"/>
</dbReference>
<dbReference type="GO" id="GO:0016491">
    <property type="term" value="F:oxidoreductase activity"/>
    <property type="evidence" value="ECO:0007669"/>
    <property type="project" value="InterPro"/>
</dbReference>
<keyword evidence="4" id="KW-0411">Iron-sulfur</keyword>
<dbReference type="GO" id="GO:0051536">
    <property type="term" value="F:iron-sulfur cluster binding"/>
    <property type="evidence" value="ECO:0007669"/>
    <property type="project" value="UniProtKB-KW"/>
</dbReference>
<accession>A0A233W2S8</accession>
<evidence type="ECO:0000313" key="7">
    <source>
        <dbReference type="Proteomes" id="UP000215361"/>
    </source>
</evidence>
<dbReference type="AlphaFoldDB" id="A0A233W2S8"/>
<dbReference type="Pfam" id="PF01568">
    <property type="entry name" value="Molydop_binding"/>
    <property type="match status" value="1"/>
</dbReference>
<gene>
    <name evidence="6" type="ORF">B9N56_02305</name>
</gene>
<dbReference type="SUPFAM" id="SSF53706">
    <property type="entry name" value="Formate dehydrogenase/DMSO reductase, domains 1-3"/>
    <property type="match status" value="1"/>
</dbReference>
<dbReference type="EMBL" id="NDYI01000008">
    <property type="protein sequence ID" value="OXZ38955.1"/>
    <property type="molecule type" value="Genomic_DNA"/>
</dbReference>
<name>A0A233W2S8_FINMA</name>
<reference evidence="7" key="1">
    <citation type="submission" date="2017-04" db="EMBL/GenBank/DDBJ databases">
        <title>Finegoldia magna isolated from orthopedic joint implant-associated infections.</title>
        <authorList>
            <person name="Bjorklund S."/>
            <person name="Bruggemann H."/>
            <person name="Jensen A."/>
            <person name="Hellmark B."/>
            <person name="Soderquist B."/>
        </authorList>
    </citation>
    <scope>NUCLEOTIDE SEQUENCE [LARGE SCALE GENOMIC DNA]</scope>
    <source>
        <strain evidence="7">08T492</strain>
    </source>
</reference>
<keyword evidence="3" id="KW-0408">Iron</keyword>
<dbReference type="GO" id="GO:0043546">
    <property type="term" value="F:molybdopterin cofactor binding"/>
    <property type="evidence" value="ECO:0007669"/>
    <property type="project" value="InterPro"/>
</dbReference>
<dbReference type="InterPro" id="IPR050612">
    <property type="entry name" value="Prok_Mopterin_Oxidored"/>
</dbReference>
<dbReference type="InterPro" id="IPR006656">
    <property type="entry name" value="Mopterin_OxRdtase"/>
</dbReference>
<proteinExistence type="inferred from homology"/>
<dbReference type="Pfam" id="PF04879">
    <property type="entry name" value="Molybdop_Fe4S4"/>
    <property type="match status" value="1"/>
</dbReference>
<dbReference type="Gene3D" id="3.40.228.10">
    <property type="entry name" value="Dimethylsulfoxide Reductase, domain 2"/>
    <property type="match status" value="1"/>
</dbReference>
<dbReference type="Gene3D" id="2.20.25.90">
    <property type="entry name" value="ADC-like domains"/>
    <property type="match status" value="1"/>
</dbReference>
<comment type="caution">
    <text evidence="6">The sequence shown here is derived from an EMBL/GenBank/DDBJ whole genome shotgun (WGS) entry which is preliminary data.</text>
</comment>
<dbReference type="InterPro" id="IPR009010">
    <property type="entry name" value="Asp_de-COase-like_dom_sf"/>
</dbReference>
<evidence type="ECO:0000256" key="2">
    <source>
        <dbReference type="ARBA" id="ARBA00022723"/>
    </source>
</evidence>
<dbReference type="InterPro" id="IPR006963">
    <property type="entry name" value="Mopterin_OxRdtase_4Fe-4S_dom"/>
</dbReference>
<evidence type="ECO:0000313" key="6">
    <source>
        <dbReference type="EMBL" id="OXZ38955.1"/>
    </source>
</evidence>
<comment type="similarity">
    <text evidence="1">Belongs to the prokaryotic molybdopterin-containing oxidoreductase family.</text>
</comment>
<evidence type="ECO:0000256" key="1">
    <source>
        <dbReference type="ARBA" id="ARBA00010312"/>
    </source>
</evidence>
<keyword evidence="2" id="KW-0479">Metal-binding</keyword>
<dbReference type="RefSeq" id="WP_094202590.1">
    <property type="nucleotide sequence ID" value="NZ_NDYI01000008.1"/>
</dbReference>
<dbReference type="Gene3D" id="3.40.50.740">
    <property type="match status" value="1"/>
</dbReference>
<dbReference type="Proteomes" id="UP000215361">
    <property type="component" value="Unassembled WGS sequence"/>
</dbReference>
<protein>
    <submittedName>
        <fullName evidence="6">Formate dehydrogenase</fullName>
    </submittedName>
</protein>
<dbReference type="InterPro" id="IPR006657">
    <property type="entry name" value="MoPterin_dinucl-bd_dom"/>
</dbReference>
<organism evidence="6 7">
    <name type="scientific">Finegoldia magna</name>
    <name type="common">Peptostreptococcus magnus</name>
    <dbReference type="NCBI Taxonomy" id="1260"/>
    <lineage>
        <taxon>Bacteria</taxon>
        <taxon>Bacillati</taxon>
        <taxon>Bacillota</taxon>
        <taxon>Tissierellia</taxon>
        <taxon>Tissierellales</taxon>
        <taxon>Peptoniphilaceae</taxon>
        <taxon>Finegoldia</taxon>
    </lineage>
</organism>
<sequence length="695" mass="79012">MGTIKTICGICPGQCHVECDMDGRRIKSVKKSDEKPSALCLRGLYSDEILNSQDRLTDPLIRTGEKGTLEFKKASWDEAMELIKEKCSKIIDEYGAKSIASHFGRGAFDTTTNDFISIQMPNTDNGGFLSPIGSPNNGSVGSLCFVSFGIFAPQTVFGLSAPNLVCDLQNTQMLCVWGANPKTDSPPFFYNNMVKRKNEGMKIIAVDHYNSDIIEYADYKYIVNSGTDMVLILGILNYLKDKLDQDFIEKYTYGYDEFKEYFTQFDLEKTSEITGLEVDKIKELANLLFDNTVALKSYTGLEYSHCGVQTIRSLYILCALLGNLDVKGGLLINKNKPMKRVQNPPNNAQNIEKIGSKEFPLFDKLIGQPQFTKLPQAILDSDPYPIKGLINLGSCMSVNYPNSQLFRKALKSLDFFVTCDRFMTEDAYFADVILPATTYYEEDRYAIYPDHIEIKEKLVEPLGNSLPNIFILKKIADALGFGEYYPENFSDLLDKAFYHTPEILKELKENGVYHFDKKPEVSYEKYDSFNTETGKIEIHSKLLEKYGFSPIPVYDDGFENKHEKSEKLSKYPFTMNTGARIHTTFRTQHLNIDGLLKHQEYPQVIMNEDDAKELEIENMDLVEVYNDRASVILQAVTNNMSNRQDLEINVGGGSFIQDDKWKDANINMLIDNEIFDPISGFPVFKRQHCNIRKVK</sequence>
<dbReference type="SUPFAM" id="SSF50692">
    <property type="entry name" value="ADC-like"/>
    <property type="match status" value="1"/>
</dbReference>